<comment type="similarity">
    <text evidence="1">Belongs to the iron/ascorbate-dependent oxidoreductase family.</text>
</comment>
<dbReference type="OrthoDB" id="288590at2759"/>
<keyword evidence="1" id="KW-0560">Oxidoreductase</keyword>
<dbReference type="EMBL" id="CAJNNV010024866">
    <property type="protein sequence ID" value="CAE8610928.1"/>
    <property type="molecule type" value="Genomic_DNA"/>
</dbReference>
<dbReference type="PROSITE" id="PS51471">
    <property type="entry name" value="FE2OG_OXY"/>
    <property type="match status" value="1"/>
</dbReference>
<dbReference type="SUPFAM" id="SSF51197">
    <property type="entry name" value="Clavaminate synthase-like"/>
    <property type="match status" value="1"/>
</dbReference>
<reference evidence="3" key="1">
    <citation type="submission" date="2021-02" db="EMBL/GenBank/DDBJ databases">
        <authorList>
            <person name="Dougan E. K."/>
            <person name="Rhodes N."/>
            <person name="Thang M."/>
            <person name="Chan C."/>
        </authorList>
    </citation>
    <scope>NUCLEOTIDE SEQUENCE</scope>
</reference>
<dbReference type="Pfam" id="PF03171">
    <property type="entry name" value="2OG-FeII_Oxy"/>
    <property type="match status" value="1"/>
</dbReference>
<dbReference type="GO" id="GO:0016491">
    <property type="term" value="F:oxidoreductase activity"/>
    <property type="evidence" value="ECO:0007669"/>
    <property type="project" value="UniProtKB-KW"/>
</dbReference>
<evidence type="ECO:0000313" key="4">
    <source>
        <dbReference type="Proteomes" id="UP000654075"/>
    </source>
</evidence>
<dbReference type="PRINTS" id="PR00682">
    <property type="entry name" value="IPNSYNTHASE"/>
</dbReference>
<evidence type="ECO:0000256" key="1">
    <source>
        <dbReference type="RuleBase" id="RU003682"/>
    </source>
</evidence>
<feature type="domain" description="Fe2OG dioxygenase" evidence="2">
    <location>
        <begin position="251"/>
        <end position="347"/>
    </location>
</feature>
<dbReference type="InterPro" id="IPR026992">
    <property type="entry name" value="DIOX_N"/>
</dbReference>
<name>A0A813FK40_POLGL</name>
<accession>A0A813FK40</accession>
<protein>
    <recommendedName>
        <fullName evidence="2">Fe2OG dioxygenase domain-containing protein</fullName>
    </recommendedName>
</protein>
<sequence length="423" mass="46154">MSFSRPLRPCTLGVGIGCMQQVLGWRCARKAAANLSRPAFGATRQAASVSLPIIDIAAYMDPLGRINRADRRRSAQDLDEACQATGFFYLVGHGVPEAEVRALHSAAQSFFTLPRGMKDAVAISEAPEGGRGYQRLGENVTQGKRDWHEALDFYAEPAEGSVDLSLLTRSPGQCQTDAIERMRPFVYGQNQWPSEPAGFREIAESHFARMATIGSALMEAMTDALQLPTGSLQPLTARSFWNARIIGYPPLPDPHLVAEIELGLSCGEHTDYGCWTILSQDETPGALEAQRADGSWAKVEPMPGAFVVNLGDMLSVWTGGRYAATPHQVRQTVQGRFRTSVAYFHEPNFDATISCLPVAAPPQQGYAHARQLRLQRLREAGTITPALRRALGSCESDNGALIYGEHLFEKVDSNFAFVAKSEA</sequence>
<dbReference type="InterPro" id="IPR005123">
    <property type="entry name" value="Oxoglu/Fe-dep_dioxygenase_dom"/>
</dbReference>
<proteinExistence type="inferred from homology"/>
<dbReference type="Gene3D" id="2.60.120.330">
    <property type="entry name" value="B-lactam Antibiotic, Isopenicillin N Synthase, Chain"/>
    <property type="match status" value="1"/>
</dbReference>
<dbReference type="AlphaFoldDB" id="A0A813FK40"/>
<dbReference type="Proteomes" id="UP000654075">
    <property type="component" value="Unassembled WGS sequence"/>
</dbReference>
<dbReference type="OMA" id="ARETGFF"/>
<dbReference type="PANTHER" id="PTHR47990">
    <property type="entry name" value="2-OXOGLUTARATE (2OG) AND FE(II)-DEPENDENT OXYGENASE SUPERFAMILY PROTEIN-RELATED"/>
    <property type="match status" value="1"/>
</dbReference>
<dbReference type="GO" id="GO:0046872">
    <property type="term" value="F:metal ion binding"/>
    <property type="evidence" value="ECO:0007669"/>
    <property type="project" value="UniProtKB-KW"/>
</dbReference>
<dbReference type="Pfam" id="PF14226">
    <property type="entry name" value="DIOX_N"/>
    <property type="match status" value="1"/>
</dbReference>
<keyword evidence="1" id="KW-0479">Metal-binding</keyword>
<dbReference type="InterPro" id="IPR027443">
    <property type="entry name" value="IPNS-like_sf"/>
</dbReference>
<evidence type="ECO:0000259" key="2">
    <source>
        <dbReference type="PROSITE" id="PS51471"/>
    </source>
</evidence>
<keyword evidence="1" id="KW-0408">Iron</keyword>
<gene>
    <name evidence="3" type="ORF">PGLA1383_LOCUS28738</name>
</gene>
<organism evidence="3 4">
    <name type="scientific">Polarella glacialis</name>
    <name type="common">Dinoflagellate</name>
    <dbReference type="NCBI Taxonomy" id="89957"/>
    <lineage>
        <taxon>Eukaryota</taxon>
        <taxon>Sar</taxon>
        <taxon>Alveolata</taxon>
        <taxon>Dinophyceae</taxon>
        <taxon>Suessiales</taxon>
        <taxon>Suessiaceae</taxon>
        <taxon>Polarella</taxon>
    </lineage>
</organism>
<evidence type="ECO:0000313" key="3">
    <source>
        <dbReference type="EMBL" id="CAE8610928.1"/>
    </source>
</evidence>
<dbReference type="InterPro" id="IPR050231">
    <property type="entry name" value="Iron_ascorbate_oxido_reductase"/>
</dbReference>
<comment type="caution">
    <text evidence="3">The sequence shown here is derived from an EMBL/GenBank/DDBJ whole genome shotgun (WGS) entry which is preliminary data.</text>
</comment>
<keyword evidence="4" id="KW-1185">Reference proteome</keyword>
<dbReference type="InterPro" id="IPR044861">
    <property type="entry name" value="IPNS-like_FE2OG_OXY"/>
</dbReference>